<gene>
    <name evidence="9" type="ORF">ABEB36_014531</name>
</gene>
<feature type="region of interest" description="Disordered" evidence="7">
    <location>
        <begin position="79"/>
        <end position="105"/>
    </location>
</feature>
<keyword evidence="2 5" id="KW-0863">Zinc-finger</keyword>
<dbReference type="EMBL" id="JBDJPC010000013">
    <property type="protein sequence ID" value="KAL1488732.1"/>
    <property type="molecule type" value="Genomic_DNA"/>
</dbReference>
<dbReference type="GO" id="GO:0008270">
    <property type="term" value="F:zinc ion binding"/>
    <property type="evidence" value="ECO:0007669"/>
    <property type="project" value="UniProtKB-KW"/>
</dbReference>
<feature type="coiled-coil region" evidence="6">
    <location>
        <begin position="148"/>
        <end position="175"/>
    </location>
</feature>
<dbReference type="GO" id="GO:0003677">
    <property type="term" value="F:DNA binding"/>
    <property type="evidence" value="ECO:0007669"/>
    <property type="project" value="UniProtKB-UniRule"/>
</dbReference>
<dbReference type="SMART" id="SM00692">
    <property type="entry name" value="DM3"/>
    <property type="match status" value="1"/>
</dbReference>
<keyword evidence="6" id="KW-0175">Coiled coil</keyword>
<accession>A0ABD1E450</accession>
<evidence type="ECO:0000256" key="4">
    <source>
        <dbReference type="ARBA" id="ARBA00023125"/>
    </source>
</evidence>
<evidence type="ECO:0000313" key="9">
    <source>
        <dbReference type="EMBL" id="KAL1488732.1"/>
    </source>
</evidence>
<evidence type="ECO:0000256" key="1">
    <source>
        <dbReference type="ARBA" id="ARBA00022723"/>
    </source>
</evidence>
<dbReference type="Gene3D" id="6.20.210.20">
    <property type="entry name" value="THAP domain"/>
    <property type="match status" value="1"/>
</dbReference>
<evidence type="ECO:0000259" key="8">
    <source>
        <dbReference type="PROSITE" id="PS50950"/>
    </source>
</evidence>
<reference evidence="9 10" key="1">
    <citation type="submission" date="2024-05" db="EMBL/GenBank/DDBJ databases">
        <title>Genetic variation in Jamaican populations of the coffee berry borer (Hypothenemus hampei).</title>
        <authorList>
            <person name="Errbii M."/>
            <person name="Myrie A."/>
        </authorList>
    </citation>
    <scope>NUCLEOTIDE SEQUENCE [LARGE SCALE GENOMIC DNA]</scope>
    <source>
        <strain evidence="9">JA-Hopewell-2020-01-JO</strain>
        <tissue evidence="9">Whole body</tissue>
    </source>
</reference>
<organism evidence="9 10">
    <name type="scientific">Hypothenemus hampei</name>
    <name type="common">Coffee berry borer</name>
    <dbReference type="NCBI Taxonomy" id="57062"/>
    <lineage>
        <taxon>Eukaryota</taxon>
        <taxon>Metazoa</taxon>
        <taxon>Ecdysozoa</taxon>
        <taxon>Arthropoda</taxon>
        <taxon>Hexapoda</taxon>
        <taxon>Insecta</taxon>
        <taxon>Pterygota</taxon>
        <taxon>Neoptera</taxon>
        <taxon>Endopterygota</taxon>
        <taxon>Coleoptera</taxon>
        <taxon>Polyphaga</taxon>
        <taxon>Cucujiformia</taxon>
        <taxon>Curculionidae</taxon>
        <taxon>Scolytinae</taxon>
        <taxon>Hypothenemus</taxon>
    </lineage>
</organism>
<evidence type="ECO:0000256" key="3">
    <source>
        <dbReference type="ARBA" id="ARBA00022833"/>
    </source>
</evidence>
<dbReference type="InterPro" id="IPR006612">
    <property type="entry name" value="THAP_Znf"/>
</dbReference>
<dbReference type="PANTHER" id="PTHR46600:SF11">
    <property type="entry name" value="THAP DOMAIN-CONTAINING PROTEIN 10"/>
    <property type="match status" value="1"/>
</dbReference>
<evidence type="ECO:0000256" key="5">
    <source>
        <dbReference type="PROSITE-ProRule" id="PRU00309"/>
    </source>
</evidence>
<dbReference type="InterPro" id="IPR026516">
    <property type="entry name" value="THAP1/10"/>
</dbReference>
<proteinExistence type="predicted"/>
<keyword evidence="3" id="KW-0862">Zinc</keyword>
<sequence>MRCSIYGCTVDNSTKGFNPGTRFFTFPKDKNLQKQWLHLCKRADNFNVANARICSNHFVEDDYERNLMDELLGHTSKHRRALKKKAVPTENLPMSKIRKDSSRKQRIEKRERTKLIENILKELNGIDFNIIGKERVKHHTELLIQTNHDDRDQLIDQLKLRIAEMEREKESDTEALNKIFTKTQIKKLKIEVNAQNGLLKIFQNQL</sequence>
<evidence type="ECO:0000313" key="10">
    <source>
        <dbReference type="Proteomes" id="UP001566132"/>
    </source>
</evidence>
<keyword evidence="1" id="KW-0479">Metal-binding</keyword>
<evidence type="ECO:0000256" key="2">
    <source>
        <dbReference type="ARBA" id="ARBA00022771"/>
    </source>
</evidence>
<dbReference type="SMART" id="SM00980">
    <property type="entry name" value="THAP"/>
    <property type="match status" value="1"/>
</dbReference>
<dbReference type="PANTHER" id="PTHR46600">
    <property type="entry name" value="THAP DOMAIN-CONTAINING"/>
    <property type="match status" value="1"/>
</dbReference>
<name>A0ABD1E450_HYPHA</name>
<keyword evidence="10" id="KW-1185">Reference proteome</keyword>
<dbReference type="SUPFAM" id="SSF57716">
    <property type="entry name" value="Glucocorticoid receptor-like (DNA-binding domain)"/>
    <property type="match status" value="1"/>
</dbReference>
<keyword evidence="4 5" id="KW-0238">DNA-binding</keyword>
<protein>
    <recommendedName>
        <fullName evidence="8">THAP-type domain-containing protein</fullName>
    </recommendedName>
</protein>
<feature type="domain" description="THAP-type" evidence="8">
    <location>
        <begin position="1"/>
        <end position="91"/>
    </location>
</feature>
<dbReference type="InterPro" id="IPR038441">
    <property type="entry name" value="THAP_Znf_sf"/>
</dbReference>
<dbReference type="Pfam" id="PF05485">
    <property type="entry name" value="THAP"/>
    <property type="match status" value="1"/>
</dbReference>
<evidence type="ECO:0000256" key="7">
    <source>
        <dbReference type="SAM" id="MobiDB-lite"/>
    </source>
</evidence>
<dbReference type="AlphaFoldDB" id="A0ABD1E450"/>
<evidence type="ECO:0000256" key="6">
    <source>
        <dbReference type="SAM" id="Coils"/>
    </source>
</evidence>
<comment type="caution">
    <text evidence="9">The sequence shown here is derived from an EMBL/GenBank/DDBJ whole genome shotgun (WGS) entry which is preliminary data.</text>
</comment>
<dbReference type="PROSITE" id="PS50950">
    <property type="entry name" value="ZF_THAP"/>
    <property type="match status" value="1"/>
</dbReference>
<dbReference type="Proteomes" id="UP001566132">
    <property type="component" value="Unassembled WGS sequence"/>
</dbReference>